<evidence type="ECO:0000256" key="3">
    <source>
        <dbReference type="ARBA" id="ARBA00023172"/>
    </source>
</evidence>
<comment type="similarity">
    <text evidence="1">Belongs to the 'phage' integrase family.</text>
</comment>
<evidence type="ECO:0000256" key="2">
    <source>
        <dbReference type="ARBA" id="ARBA00023125"/>
    </source>
</evidence>
<dbReference type="InterPro" id="IPR010998">
    <property type="entry name" value="Integrase_recombinase_N"/>
</dbReference>
<keyword evidence="3" id="KW-0233">DNA recombination</keyword>
<keyword evidence="6" id="KW-1185">Reference proteome</keyword>
<sequence length="255" mass="27481">MPRLQALVDGIRADHGPASAKSARSVLSGMFALAVRTGALQRNPVRELEGIRQARDGAKAITQSELEFLLAAVRTDARLSELDLVDLIEFMAGTGCRVGEAIALQWDDVDLGNGTVRLHATVVRVVGRGLVRQDHGKTAASGRTIQMPARLLEVLSARRERISGALVFPTVLGNLRDPQNTSRDWREARERLGLGDVKLHAFRKTVATLLDSAGLSARDIAEYLGHANPSMTQDVYMSKTAGTARAAALLSEIVV</sequence>
<evidence type="ECO:0000313" key="5">
    <source>
        <dbReference type="EMBL" id="MBB5618439.1"/>
    </source>
</evidence>
<feature type="domain" description="Tyr recombinase" evidence="4">
    <location>
        <begin position="56"/>
        <end position="249"/>
    </location>
</feature>
<dbReference type="GO" id="GO:0003677">
    <property type="term" value="F:DNA binding"/>
    <property type="evidence" value="ECO:0007669"/>
    <property type="project" value="UniProtKB-KW"/>
</dbReference>
<dbReference type="EMBL" id="JACHBS010000001">
    <property type="protein sequence ID" value="MBB5618439.1"/>
    <property type="molecule type" value="Genomic_DNA"/>
</dbReference>
<dbReference type="InterPro" id="IPR002104">
    <property type="entry name" value="Integrase_catalytic"/>
</dbReference>
<accession>A0A840XR81</accession>
<dbReference type="InterPro" id="IPR050090">
    <property type="entry name" value="Tyrosine_recombinase_XerCD"/>
</dbReference>
<reference evidence="5 6" key="1">
    <citation type="submission" date="2020-08" db="EMBL/GenBank/DDBJ databases">
        <title>Sequencing the genomes of 1000 actinobacteria strains.</title>
        <authorList>
            <person name="Klenk H.-P."/>
        </authorList>
    </citation>
    <scope>NUCLEOTIDE SEQUENCE [LARGE SCALE GENOMIC DNA]</scope>
    <source>
        <strain evidence="5 6">DSM 23889</strain>
    </source>
</reference>
<dbReference type="Pfam" id="PF00589">
    <property type="entry name" value="Phage_integrase"/>
    <property type="match status" value="1"/>
</dbReference>
<dbReference type="CDD" id="cd01189">
    <property type="entry name" value="INT_ICEBs1_C_like"/>
    <property type="match status" value="1"/>
</dbReference>
<name>A0A840XR81_9MICO</name>
<dbReference type="GO" id="GO:0015074">
    <property type="term" value="P:DNA integration"/>
    <property type="evidence" value="ECO:0007669"/>
    <property type="project" value="InterPro"/>
</dbReference>
<dbReference type="InterPro" id="IPR013762">
    <property type="entry name" value="Integrase-like_cat_sf"/>
</dbReference>
<evidence type="ECO:0000259" key="4">
    <source>
        <dbReference type="PROSITE" id="PS51898"/>
    </source>
</evidence>
<dbReference type="PANTHER" id="PTHR30349">
    <property type="entry name" value="PHAGE INTEGRASE-RELATED"/>
    <property type="match status" value="1"/>
</dbReference>
<proteinExistence type="inferred from homology"/>
<keyword evidence="2" id="KW-0238">DNA-binding</keyword>
<dbReference type="GO" id="GO:0006310">
    <property type="term" value="P:DNA recombination"/>
    <property type="evidence" value="ECO:0007669"/>
    <property type="project" value="UniProtKB-KW"/>
</dbReference>
<dbReference type="Gene3D" id="1.10.443.10">
    <property type="entry name" value="Intergrase catalytic core"/>
    <property type="match status" value="1"/>
</dbReference>
<dbReference type="Gene3D" id="1.10.150.130">
    <property type="match status" value="1"/>
</dbReference>
<gene>
    <name evidence="5" type="ORF">BJ959_001935</name>
</gene>
<dbReference type="PANTHER" id="PTHR30349:SF64">
    <property type="entry name" value="PROPHAGE INTEGRASE INTD-RELATED"/>
    <property type="match status" value="1"/>
</dbReference>
<organism evidence="5 6">
    <name type="scientific">Microcella frigidaquae</name>
    <dbReference type="NCBI Taxonomy" id="424758"/>
    <lineage>
        <taxon>Bacteria</taxon>
        <taxon>Bacillati</taxon>
        <taxon>Actinomycetota</taxon>
        <taxon>Actinomycetes</taxon>
        <taxon>Micrococcales</taxon>
        <taxon>Microbacteriaceae</taxon>
        <taxon>Microcella</taxon>
    </lineage>
</organism>
<dbReference type="AlphaFoldDB" id="A0A840XR81"/>
<dbReference type="InterPro" id="IPR011010">
    <property type="entry name" value="DNA_brk_join_enz"/>
</dbReference>
<evidence type="ECO:0000256" key="1">
    <source>
        <dbReference type="ARBA" id="ARBA00008857"/>
    </source>
</evidence>
<dbReference type="PROSITE" id="PS51898">
    <property type="entry name" value="TYR_RECOMBINASE"/>
    <property type="match status" value="1"/>
</dbReference>
<protein>
    <submittedName>
        <fullName evidence="5">Integrase</fullName>
    </submittedName>
</protein>
<dbReference type="SUPFAM" id="SSF56349">
    <property type="entry name" value="DNA breaking-rejoining enzymes"/>
    <property type="match status" value="1"/>
</dbReference>
<evidence type="ECO:0000313" key="6">
    <source>
        <dbReference type="Proteomes" id="UP000552883"/>
    </source>
</evidence>
<dbReference type="Proteomes" id="UP000552883">
    <property type="component" value="Unassembled WGS sequence"/>
</dbReference>
<comment type="caution">
    <text evidence="5">The sequence shown here is derived from an EMBL/GenBank/DDBJ whole genome shotgun (WGS) entry which is preliminary data.</text>
</comment>